<dbReference type="EMBL" id="JBHSAX010000002">
    <property type="protein sequence ID" value="MFC3960420.1"/>
    <property type="molecule type" value="Genomic_DNA"/>
</dbReference>
<sequence>MTNMGDVVLEATSVTYYSYNDEAAFFEWLDKIGCVASYRGESRTLYITLAFGTVDEEDLRDLVALYRRYAIDLRELRVLNTDAVGPWFSDSARSWHDEVFGAPAQ</sequence>
<comment type="caution">
    <text evidence="1">The sequence shown here is derived from an EMBL/GenBank/DDBJ whole genome shotgun (WGS) entry which is preliminary data.</text>
</comment>
<protein>
    <submittedName>
        <fullName evidence="1">Uncharacterized protein</fullName>
    </submittedName>
</protein>
<accession>A0ABV8DK56</accession>
<proteinExistence type="predicted"/>
<dbReference type="RefSeq" id="WP_378610204.1">
    <property type="nucleotide sequence ID" value="NZ_JBHSAX010000002.1"/>
</dbReference>
<organism evidence="1 2">
    <name type="scientific">Nocardia jiangsuensis</name>
    <dbReference type="NCBI Taxonomy" id="1691563"/>
    <lineage>
        <taxon>Bacteria</taxon>
        <taxon>Bacillati</taxon>
        <taxon>Actinomycetota</taxon>
        <taxon>Actinomycetes</taxon>
        <taxon>Mycobacteriales</taxon>
        <taxon>Nocardiaceae</taxon>
        <taxon>Nocardia</taxon>
    </lineage>
</organism>
<gene>
    <name evidence="1" type="ORF">ACFO0B_00280</name>
</gene>
<evidence type="ECO:0000313" key="1">
    <source>
        <dbReference type="EMBL" id="MFC3960420.1"/>
    </source>
</evidence>
<dbReference type="Proteomes" id="UP001595696">
    <property type="component" value="Unassembled WGS sequence"/>
</dbReference>
<name>A0ABV8DK56_9NOCA</name>
<keyword evidence="2" id="KW-1185">Reference proteome</keyword>
<evidence type="ECO:0000313" key="2">
    <source>
        <dbReference type="Proteomes" id="UP001595696"/>
    </source>
</evidence>
<reference evidence="2" key="1">
    <citation type="journal article" date="2019" name="Int. J. Syst. Evol. Microbiol.">
        <title>The Global Catalogue of Microorganisms (GCM) 10K type strain sequencing project: providing services to taxonomists for standard genome sequencing and annotation.</title>
        <authorList>
            <consortium name="The Broad Institute Genomics Platform"/>
            <consortium name="The Broad Institute Genome Sequencing Center for Infectious Disease"/>
            <person name="Wu L."/>
            <person name="Ma J."/>
        </authorList>
    </citation>
    <scope>NUCLEOTIDE SEQUENCE [LARGE SCALE GENOMIC DNA]</scope>
    <source>
        <strain evidence="2">CGMCC 4.7330</strain>
    </source>
</reference>